<dbReference type="Gene3D" id="1.10.490.10">
    <property type="entry name" value="Globins"/>
    <property type="match status" value="1"/>
</dbReference>
<keyword evidence="3" id="KW-0479">Metal-binding</keyword>
<gene>
    <name evidence="5" type="ORF">SAMN05421740_10250</name>
</gene>
<dbReference type="GO" id="GO:0046872">
    <property type="term" value="F:metal ion binding"/>
    <property type="evidence" value="ECO:0007669"/>
    <property type="project" value="UniProtKB-KW"/>
</dbReference>
<dbReference type="Pfam" id="PF01152">
    <property type="entry name" value="Bac_globin"/>
    <property type="match status" value="1"/>
</dbReference>
<dbReference type="Proteomes" id="UP000198916">
    <property type="component" value="Unassembled WGS sequence"/>
</dbReference>
<dbReference type="STRING" id="332977.SAMN05421740_10250"/>
<evidence type="ECO:0000256" key="4">
    <source>
        <dbReference type="ARBA" id="ARBA00023004"/>
    </source>
</evidence>
<keyword evidence="4" id="KW-0408">Iron</keyword>
<keyword evidence="2" id="KW-0349">Heme</keyword>
<dbReference type="CDD" id="cd08916">
    <property type="entry name" value="TrHb3_P"/>
    <property type="match status" value="1"/>
</dbReference>
<evidence type="ECO:0000313" key="6">
    <source>
        <dbReference type="Proteomes" id="UP000198916"/>
    </source>
</evidence>
<dbReference type="InterPro" id="IPR001486">
    <property type="entry name" value="Hemoglobin_trunc"/>
</dbReference>
<accession>A0A1H7HXB6</accession>
<protein>
    <submittedName>
        <fullName evidence="5">Hemoglobin</fullName>
    </submittedName>
</protein>
<name>A0A1H7HXB6_9SPHI</name>
<dbReference type="RefSeq" id="WP_090603088.1">
    <property type="nucleotide sequence ID" value="NZ_FNZR01000002.1"/>
</dbReference>
<evidence type="ECO:0000313" key="5">
    <source>
        <dbReference type="EMBL" id="SEK54993.1"/>
    </source>
</evidence>
<dbReference type="EMBL" id="FNZR01000002">
    <property type="protein sequence ID" value="SEK54993.1"/>
    <property type="molecule type" value="Genomic_DNA"/>
</dbReference>
<organism evidence="5 6">
    <name type="scientific">Parapedobacter koreensis</name>
    <dbReference type="NCBI Taxonomy" id="332977"/>
    <lineage>
        <taxon>Bacteria</taxon>
        <taxon>Pseudomonadati</taxon>
        <taxon>Bacteroidota</taxon>
        <taxon>Sphingobacteriia</taxon>
        <taxon>Sphingobacteriales</taxon>
        <taxon>Sphingobacteriaceae</taxon>
        <taxon>Parapedobacter</taxon>
    </lineage>
</organism>
<proteinExistence type="predicted"/>
<dbReference type="InterPro" id="IPR012292">
    <property type="entry name" value="Globin/Proto"/>
</dbReference>
<dbReference type="OrthoDB" id="25954at2"/>
<keyword evidence="6" id="KW-1185">Reference proteome</keyword>
<dbReference type="SUPFAM" id="SSF46458">
    <property type="entry name" value="Globin-like"/>
    <property type="match status" value="1"/>
</dbReference>
<dbReference type="GO" id="GO:0020037">
    <property type="term" value="F:heme binding"/>
    <property type="evidence" value="ECO:0007669"/>
    <property type="project" value="InterPro"/>
</dbReference>
<dbReference type="GO" id="GO:0019825">
    <property type="term" value="F:oxygen binding"/>
    <property type="evidence" value="ECO:0007669"/>
    <property type="project" value="InterPro"/>
</dbReference>
<evidence type="ECO:0000256" key="1">
    <source>
        <dbReference type="ARBA" id="ARBA00022448"/>
    </source>
</evidence>
<dbReference type="InterPro" id="IPR009050">
    <property type="entry name" value="Globin-like_sf"/>
</dbReference>
<keyword evidence="1" id="KW-0813">Transport</keyword>
<evidence type="ECO:0000256" key="3">
    <source>
        <dbReference type="ARBA" id="ARBA00022723"/>
    </source>
</evidence>
<evidence type="ECO:0000256" key="2">
    <source>
        <dbReference type="ARBA" id="ARBA00022617"/>
    </source>
</evidence>
<dbReference type="AlphaFoldDB" id="A0A1H7HXB6"/>
<reference evidence="6" key="1">
    <citation type="submission" date="2016-10" db="EMBL/GenBank/DDBJ databases">
        <authorList>
            <person name="Varghese N."/>
            <person name="Submissions S."/>
        </authorList>
    </citation>
    <scope>NUCLEOTIDE SEQUENCE [LARGE SCALE GENOMIC DNA]</scope>
    <source>
        <strain evidence="6">Jip14</strain>
    </source>
</reference>
<sequence length="131" mass="15258">METKSDIETIADIQLLVDTFYGNVRLNPLIGPVFDSVIQGRWPEHLEKMYRFWQTVLLGEYTYQGAPFPPHASLPIGKAHFNAWLGLWRDTVDGLFTGEKAEEAKWRAEKMATMFLSKIEYYRSHPRRPLI</sequence>